<dbReference type="OrthoDB" id="1719269at2759"/>
<protein>
    <submittedName>
        <fullName evidence="1">Uncharacterized protein</fullName>
    </submittedName>
</protein>
<organism evidence="1 2">
    <name type="scientific">Vanilla planifolia</name>
    <name type="common">Vanilla</name>
    <dbReference type="NCBI Taxonomy" id="51239"/>
    <lineage>
        <taxon>Eukaryota</taxon>
        <taxon>Viridiplantae</taxon>
        <taxon>Streptophyta</taxon>
        <taxon>Embryophyta</taxon>
        <taxon>Tracheophyta</taxon>
        <taxon>Spermatophyta</taxon>
        <taxon>Magnoliopsida</taxon>
        <taxon>Liliopsida</taxon>
        <taxon>Asparagales</taxon>
        <taxon>Orchidaceae</taxon>
        <taxon>Vanilloideae</taxon>
        <taxon>Vanilleae</taxon>
        <taxon>Vanilla</taxon>
    </lineage>
</organism>
<dbReference type="EMBL" id="JADCNL010000005">
    <property type="protein sequence ID" value="KAG0481308.1"/>
    <property type="molecule type" value="Genomic_DNA"/>
</dbReference>
<dbReference type="Proteomes" id="UP000636800">
    <property type="component" value="Chromosome 5"/>
</dbReference>
<sequence length="159" mass="18182">MQDIYVAIDLNHVGAVSEDSLRIENLLSPFIKLNICQIVATITNKHEKIILQATLDGISTECQFWENSSTIHALIHLVNIINPFNQKVVLSPKKAMLDDSSSHHSLSLVDFHFRLQFSNQIFEPLIKVVLQPFEATHDLEYFLEMWELFEGFSVFSIPA</sequence>
<dbReference type="AlphaFoldDB" id="A0A835R7I9"/>
<keyword evidence="2" id="KW-1185">Reference proteome</keyword>
<name>A0A835R7I9_VANPL</name>
<evidence type="ECO:0000313" key="2">
    <source>
        <dbReference type="Proteomes" id="UP000636800"/>
    </source>
</evidence>
<reference evidence="1 2" key="1">
    <citation type="journal article" date="2020" name="Nat. Food">
        <title>A phased Vanilla planifolia genome enables genetic improvement of flavour and production.</title>
        <authorList>
            <person name="Hasing T."/>
            <person name="Tang H."/>
            <person name="Brym M."/>
            <person name="Khazi F."/>
            <person name="Huang T."/>
            <person name="Chambers A.H."/>
        </authorList>
    </citation>
    <scope>NUCLEOTIDE SEQUENCE [LARGE SCALE GENOMIC DNA]</scope>
    <source>
        <tissue evidence="1">Leaf</tissue>
    </source>
</reference>
<evidence type="ECO:0000313" key="1">
    <source>
        <dbReference type="EMBL" id="KAG0481308.1"/>
    </source>
</evidence>
<accession>A0A835R7I9</accession>
<gene>
    <name evidence="1" type="ORF">HPP92_012166</name>
</gene>
<comment type="caution">
    <text evidence="1">The sequence shown here is derived from an EMBL/GenBank/DDBJ whole genome shotgun (WGS) entry which is preliminary data.</text>
</comment>
<proteinExistence type="predicted"/>